<evidence type="ECO:0000256" key="1">
    <source>
        <dbReference type="SAM" id="MobiDB-lite"/>
    </source>
</evidence>
<keyword evidence="3" id="KW-1185">Reference proteome</keyword>
<dbReference type="EMBL" id="KZ805456">
    <property type="protein sequence ID" value="PVH96723.1"/>
    <property type="molecule type" value="Genomic_DNA"/>
</dbReference>
<protein>
    <submittedName>
        <fullName evidence="2">Uncharacterized protein</fullName>
    </submittedName>
</protein>
<proteinExistence type="predicted"/>
<organism evidence="2 3">
    <name type="scientific">Periconia macrospinosa</name>
    <dbReference type="NCBI Taxonomy" id="97972"/>
    <lineage>
        <taxon>Eukaryota</taxon>
        <taxon>Fungi</taxon>
        <taxon>Dikarya</taxon>
        <taxon>Ascomycota</taxon>
        <taxon>Pezizomycotina</taxon>
        <taxon>Dothideomycetes</taxon>
        <taxon>Pleosporomycetidae</taxon>
        <taxon>Pleosporales</taxon>
        <taxon>Massarineae</taxon>
        <taxon>Periconiaceae</taxon>
        <taxon>Periconia</taxon>
    </lineage>
</organism>
<accession>A0A2V1DGJ2</accession>
<feature type="region of interest" description="Disordered" evidence="1">
    <location>
        <begin position="14"/>
        <end position="35"/>
    </location>
</feature>
<evidence type="ECO:0000313" key="2">
    <source>
        <dbReference type="EMBL" id="PVH96723.1"/>
    </source>
</evidence>
<gene>
    <name evidence="2" type="ORF">DM02DRAFT_105009</name>
</gene>
<evidence type="ECO:0000313" key="3">
    <source>
        <dbReference type="Proteomes" id="UP000244855"/>
    </source>
</evidence>
<name>A0A2V1DGJ2_9PLEO</name>
<sequence length="158" mass="18217">MARARLKIMLRIPNLQPGKKNNRKKETKKTADHVPKQTFHHTVATWSHRAFFDVPPIGTVTYLTEPVICNLTLSFSIYRVTLTPQVAPILTRHATAQPVIGRKSKSPKTEPRAVVSWTNRPLFSSRQPRLLRRDSSRTANYFNKPRKKRIKCICTYVV</sequence>
<dbReference type="Proteomes" id="UP000244855">
    <property type="component" value="Unassembled WGS sequence"/>
</dbReference>
<reference evidence="2 3" key="1">
    <citation type="journal article" date="2018" name="Sci. Rep.">
        <title>Comparative genomics provides insights into the lifestyle and reveals functional heterogeneity of dark septate endophytic fungi.</title>
        <authorList>
            <person name="Knapp D.G."/>
            <person name="Nemeth J.B."/>
            <person name="Barry K."/>
            <person name="Hainaut M."/>
            <person name="Henrissat B."/>
            <person name="Johnson J."/>
            <person name="Kuo A."/>
            <person name="Lim J.H.P."/>
            <person name="Lipzen A."/>
            <person name="Nolan M."/>
            <person name="Ohm R.A."/>
            <person name="Tamas L."/>
            <person name="Grigoriev I.V."/>
            <person name="Spatafora J.W."/>
            <person name="Nagy L.G."/>
            <person name="Kovacs G.M."/>
        </authorList>
    </citation>
    <scope>NUCLEOTIDE SEQUENCE [LARGE SCALE GENOMIC DNA]</scope>
    <source>
        <strain evidence="2 3">DSE2036</strain>
    </source>
</reference>
<dbReference type="AlphaFoldDB" id="A0A2V1DGJ2"/>